<comment type="subcellular location">
    <subcellularLocation>
        <location evidence="1">Cytoplasm</location>
    </subcellularLocation>
</comment>
<name>A0A1W0WPG8_HYPEX</name>
<keyword evidence="4" id="KW-0646">Protease inhibitor</keyword>
<dbReference type="Proteomes" id="UP000192578">
    <property type="component" value="Unassembled WGS sequence"/>
</dbReference>
<dbReference type="SUPFAM" id="SSF54403">
    <property type="entry name" value="Cystatin/monellin"/>
    <property type="match status" value="1"/>
</dbReference>
<evidence type="ECO:0000256" key="2">
    <source>
        <dbReference type="ARBA" id="ARBA00009403"/>
    </source>
</evidence>
<comment type="caution">
    <text evidence="7">The sequence shown here is derived from an EMBL/GenBank/DDBJ whole genome shotgun (WGS) entry which is preliminary data.</text>
</comment>
<protein>
    <recommendedName>
        <fullName evidence="9">Cystatin domain-containing protein</fullName>
    </recommendedName>
</protein>
<reference evidence="8" key="1">
    <citation type="submission" date="2017-01" db="EMBL/GenBank/DDBJ databases">
        <title>Comparative genomics of anhydrobiosis in the tardigrade Hypsibius dujardini.</title>
        <authorList>
            <person name="Yoshida Y."/>
            <person name="Koutsovoulos G."/>
            <person name="Laetsch D."/>
            <person name="Stevens L."/>
            <person name="Kumar S."/>
            <person name="Horikawa D."/>
            <person name="Ishino K."/>
            <person name="Komine S."/>
            <person name="Tomita M."/>
            <person name="Blaxter M."/>
            <person name="Arakawa K."/>
        </authorList>
    </citation>
    <scope>NUCLEOTIDE SEQUENCE [LARGE SCALE GENOMIC DNA]</scope>
    <source>
        <strain evidence="8">Z151</strain>
    </source>
</reference>
<feature type="signal peptide" evidence="6">
    <location>
        <begin position="1"/>
        <end position="24"/>
    </location>
</feature>
<evidence type="ECO:0000256" key="5">
    <source>
        <dbReference type="ARBA" id="ARBA00022704"/>
    </source>
</evidence>
<evidence type="ECO:0000256" key="1">
    <source>
        <dbReference type="ARBA" id="ARBA00004496"/>
    </source>
</evidence>
<dbReference type="InterPro" id="IPR018073">
    <property type="entry name" value="Prot_inh_cystat_CS"/>
</dbReference>
<dbReference type="InterPro" id="IPR046350">
    <property type="entry name" value="Cystatin_sf"/>
</dbReference>
<dbReference type="CDD" id="cd00042">
    <property type="entry name" value="CY"/>
    <property type="match status" value="1"/>
</dbReference>
<keyword evidence="6" id="KW-0732">Signal</keyword>
<dbReference type="PANTHER" id="PTHR11414">
    <property type="entry name" value="CYSTATIN FAMILY MEMBER"/>
    <property type="match status" value="1"/>
</dbReference>
<dbReference type="PANTHER" id="PTHR11414:SF21">
    <property type="entry name" value="CYSTATIN 14A, TANDEM DUPLICATE 1-RELATED"/>
    <property type="match status" value="1"/>
</dbReference>
<proteinExistence type="inferred from homology"/>
<keyword evidence="3" id="KW-0963">Cytoplasm</keyword>
<evidence type="ECO:0000256" key="6">
    <source>
        <dbReference type="SAM" id="SignalP"/>
    </source>
</evidence>
<evidence type="ECO:0000256" key="4">
    <source>
        <dbReference type="ARBA" id="ARBA00022690"/>
    </source>
</evidence>
<dbReference type="PROSITE" id="PS00287">
    <property type="entry name" value="CYSTATIN"/>
    <property type="match status" value="1"/>
</dbReference>
<sequence>MHASTLSLAVASGMLLALFSTTNCTSNLSVPGGWSAEKPGDVSAQEVADAVKTEVLRQLADARPVPSEFVVVKYTTQIVAGKNYILKIRVGPGRYVQVDVFRSLQNTFTVKTVLRDVMLLAPLRPAAPSITINT</sequence>
<comment type="similarity">
    <text evidence="2">Belongs to the cystatin family.</text>
</comment>
<dbReference type="InterPro" id="IPR001713">
    <property type="entry name" value="Prot_inh_stefin"/>
</dbReference>
<dbReference type="EMBL" id="MTYJ01000066">
    <property type="protein sequence ID" value="OQV17094.1"/>
    <property type="molecule type" value="Genomic_DNA"/>
</dbReference>
<organism evidence="7 8">
    <name type="scientific">Hypsibius exemplaris</name>
    <name type="common">Freshwater tardigrade</name>
    <dbReference type="NCBI Taxonomy" id="2072580"/>
    <lineage>
        <taxon>Eukaryota</taxon>
        <taxon>Metazoa</taxon>
        <taxon>Ecdysozoa</taxon>
        <taxon>Tardigrada</taxon>
        <taxon>Eutardigrada</taxon>
        <taxon>Parachela</taxon>
        <taxon>Hypsibioidea</taxon>
        <taxon>Hypsibiidae</taxon>
        <taxon>Hypsibius</taxon>
    </lineage>
</organism>
<dbReference type="Gene3D" id="3.10.450.10">
    <property type="match status" value="1"/>
</dbReference>
<dbReference type="InterPro" id="IPR000010">
    <property type="entry name" value="Cystatin_dom"/>
</dbReference>
<evidence type="ECO:0000313" key="8">
    <source>
        <dbReference type="Proteomes" id="UP000192578"/>
    </source>
</evidence>
<accession>A0A1W0WPG8</accession>
<keyword evidence="8" id="KW-1185">Reference proteome</keyword>
<evidence type="ECO:0000313" key="7">
    <source>
        <dbReference type="EMBL" id="OQV17094.1"/>
    </source>
</evidence>
<dbReference type="AlphaFoldDB" id="A0A1W0WPG8"/>
<evidence type="ECO:0000256" key="3">
    <source>
        <dbReference type="ARBA" id="ARBA00022490"/>
    </source>
</evidence>
<dbReference type="OrthoDB" id="6115262at2759"/>
<dbReference type="GO" id="GO:0004869">
    <property type="term" value="F:cysteine-type endopeptidase inhibitor activity"/>
    <property type="evidence" value="ECO:0007669"/>
    <property type="project" value="UniProtKB-KW"/>
</dbReference>
<keyword evidence="5" id="KW-0789">Thiol protease inhibitor</keyword>
<gene>
    <name evidence="7" type="ORF">BV898_08810</name>
</gene>
<evidence type="ECO:0008006" key="9">
    <source>
        <dbReference type="Google" id="ProtNLM"/>
    </source>
</evidence>
<dbReference type="GO" id="GO:0005829">
    <property type="term" value="C:cytosol"/>
    <property type="evidence" value="ECO:0007669"/>
    <property type="project" value="TreeGrafter"/>
</dbReference>
<feature type="chain" id="PRO_5012754542" description="Cystatin domain-containing protein" evidence="6">
    <location>
        <begin position="25"/>
        <end position="134"/>
    </location>
</feature>